<evidence type="ECO:0000259" key="1">
    <source>
        <dbReference type="Pfam" id="PF12705"/>
    </source>
</evidence>
<organism evidence="2">
    <name type="scientific">viral metagenome</name>
    <dbReference type="NCBI Taxonomy" id="1070528"/>
    <lineage>
        <taxon>unclassified sequences</taxon>
        <taxon>metagenomes</taxon>
        <taxon>organismal metagenomes</taxon>
    </lineage>
</organism>
<dbReference type="InterPro" id="IPR011604">
    <property type="entry name" value="PDDEXK-like_dom_sf"/>
</dbReference>
<name>A0A6C0E423_9ZZZZ</name>
<feature type="domain" description="PD-(D/E)XK endonuclease-like" evidence="1">
    <location>
        <begin position="144"/>
        <end position="262"/>
    </location>
</feature>
<dbReference type="Gene3D" id="3.90.320.10">
    <property type="match status" value="1"/>
</dbReference>
<accession>A0A6C0E423</accession>
<dbReference type="AlphaFoldDB" id="A0A6C0E423"/>
<evidence type="ECO:0000313" key="2">
    <source>
        <dbReference type="EMBL" id="QHT23528.1"/>
    </source>
</evidence>
<dbReference type="Pfam" id="PF12705">
    <property type="entry name" value="PDDEXK_1"/>
    <property type="match status" value="1"/>
</dbReference>
<protein>
    <recommendedName>
        <fullName evidence="1">PD-(D/E)XK endonuclease-like domain-containing protein</fullName>
    </recommendedName>
</protein>
<sequence length="289" mass="34107">MQNSKLLPTLSTINAHPRDKNIEFYEPTHKYTILTDSDSNYTSVTTWNHSHFPHFDSDKIIKKMMKGKNWNPNHKYWGMTAEEIKKKWTANGASVSSAGTDMHFQIECFMNNYVIGEKLHNYTHDDLLTQCPPTTDQPSSLEWQYFLEFVKDHPSFRPYRTEWTIYDEDLKLAGSIDMVYENPDGSLMIYDWKRCKDISTINTFNQYAITHCISQYPDSNFWHYALQLNTYKAILESKYGKKVTKLCLVRLHPDSEEKTYELIELPDLSDDIKTLFELRKHDLCNEKQK</sequence>
<dbReference type="EMBL" id="MN739732">
    <property type="protein sequence ID" value="QHT23528.1"/>
    <property type="molecule type" value="Genomic_DNA"/>
</dbReference>
<dbReference type="InterPro" id="IPR038726">
    <property type="entry name" value="PDDEXK_AddAB-type"/>
</dbReference>
<reference evidence="2" key="1">
    <citation type="journal article" date="2020" name="Nature">
        <title>Giant virus diversity and host interactions through global metagenomics.</title>
        <authorList>
            <person name="Schulz F."/>
            <person name="Roux S."/>
            <person name="Paez-Espino D."/>
            <person name="Jungbluth S."/>
            <person name="Walsh D.A."/>
            <person name="Denef V.J."/>
            <person name="McMahon K.D."/>
            <person name="Konstantinidis K.T."/>
            <person name="Eloe-Fadrosh E.A."/>
            <person name="Kyrpides N.C."/>
            <person name="Woyke T."/>
        </authorList>
    </citation>
    <scope>NUCLEOTIDE SEQUENCE</scope>
    <source>
        <strain evidence="2">GVMAG-M-3300023179-116</strain>
    </source>
</reference>
<proteinExistence type="predicted"/>